<gene>
    <name evidence="3" type="ORF">P3TCK_05171</name>
</gene>
<dbReference type="PROSITE" id="PS50943">
    <property type="entry name" value="HTH_CROC1"/>
    <property type="match status" value="1"/>
</dbReference>
<name>Q1Z9V1_9GAMM</name>
<reference evidence="3 4" key="1">
    <citation type="submission" date="2006-03" db="EMBL/GenBank/DDBJ databases">
        <authorList>
            <person name="Bartlett D.H."/>
            <person name="Valle G."/>
            <person name="Lauro F.M."/>
            <person name="Vezzi A."/>
            <person name="Simonato F."/>
            <person name="Eloe E."/>
            <person name="Vitulo N."/>
            <person name="Stratton T.K."/>
            <person name="D'angelo M."/>
            <person name="Ferriera S."/>
            <person name="Johnson J."/>
            <person name="Kravitz S."/>
            <person name="Beeson K."/>
            <person name="Sutton G."/>
            <person name="Rogers Y."/>
            <person name="Friedman R."/>
            <person name="Frazier M."/>
            <person name="Venter J.C."/>
        </authorList>
    </citation>
    <scope>NUCLEOTIDE SEQUENCE [LARGE SCALE GENOMIC DNA]</scope>
    <source>
        <strain evidence="3 4">3TCK</strain>
    </source>
</reference>
<protein>
    <submittedName>
        <fullName evidence="3">Hypothetical transcriptional regulator</fullName>
    </submittedName>
</protein>
<feature type="domain" description="HTH cro/C1-type" evidence="2">
    <location>
        <begin position="9"/>
        <end position="63"/>
    </location>
</feature>
<dbReference type="PANTHER" id="PTHR46558">
    <property type="entry name" value="TRACRIPTIONAL REGULATORY PROTEIN-RELATED-RELATED"/>
    <property type="match status" value="1"/>
</dbReference>
<dbReference type="SUPFAM" id="SSF47413">
    <property type="entry name" value="lambda repressor-like DNA-binding domains"/>
    <property type="match status" value="1"/>
</dbReference>
<dbReference type="HOGENOM" id="CLU_2317753_0_0_6"/>
<comment type="caution">
    <text evidence="3">The sequence shown here is derived from an EMBL/GenBank/DDBJ whole genome shotgun (WGS) entry which is preliminary data.</text>
</comment>
<accession>Q1Z9V1</accession>
<dbReference type="Gene3D" id="1.10.260.40">
    <property type="entry name" value="lambda repressor-like DNA-binding domains"/>
    <property type="match status" value="1"/>
</dbReference>
<proteinExistence type="predicted"/>
<dbReference type="Pfam" id="PF01381">
    <property type="entry name" value="HTH_3"/>
    <property type="match status" value="1"/>
</dbReference>
<dbReference type="InterPro" id="IPR001387">
    <property type="entry name" value="Cro/C1-type_HTH"/>
</dbReference>
<dbReference type="AlphaFoldDB" id="Q1Z9V1"/>
<dbReference type="CDD" id="cd00093">
    <property type="entry name" value="HTH_XRE"/>
    <property type="match status" value="1"/>
</dbReference>
<dbReference type="RefSeq" id="WP_006229045.1">
    <property type="nucleotide sequence ID" value="NZ_CH724134.1"/>
</dbReference>
<dbReference type="EMBL" id="AAPH01000001">
    <property type="protein sequence ID" value="EAS45741.1"/>
    <property type="molecule type" value="Genomic_DNA"/>
</dbReference>
<dbReference type="PANTHER" id="PTHR46558:SF4">
    <property type="entry name" value="DNA-BIDING PHAGE PROTEIN"/>
    <property type="match status" value="1"/>
</dbReference>
<sequence length="99" mass="11388">MKLLISEKIKTARTSRDITQVDMAKKLNLSRQTYLNLETGKTSPRCDMLLDIANVTGYEIGFFYTREEGKEHPDCYTNQQVIAIIREAAIYAERKLTNV</sequence>
<organism evidence="3 4">
    <name type="scientific">Photobacterium profundum 3TCK</name>
    <dbReference type="NCBI Taxonomy" id="314280"/>
    <lineage>
        <taxon>Bacteria</taxon>
        <taxon>Pseudomonadati</taxon>
        <taxon>Pseudomonadota</taxon>
        <taxon>Gammaproteobacteria</taxon>
        <taxon>Vibrionales</taxon>
        <taxon>Vibrionaceae</taxon>
        <taxon>Photobacterium</taxon>
    </lineage>
</organism>
<evidence type="ECO:0000259" key="2">
    <source>
        <dbReference type="PROSITE" id="PS50943"/>
    </source>
</evidence>
<evidence type="ECO:0000256" key="1">
    <source>
        <dbReference type="ARBA" id="ARBA00023125"/>
    </source>
</evidence>
<evidence type="ECO:0000313" key="4">
    <source>
        <dbReference type="Proteomes" id="UP000003789"/>
    </source>
</evidence>
<dbReference type="OrthoDB" id="5827868at2"/>
<evidence type="ECO:0000313" key="3">
    <source>
        <dbReference type="EMBL" id="EAS45741.1"/>
    </source>
</evidence>
<dbReference type="SMART" id="SM00530">
    <property type="entry name" value="HTH_XRE"/>
    <property type="match status" value="1"/>
</dbReference>
<dbReference type="Proteomes" id="UP000003789">
    <property type="component" value="Unassembled WGS sequence"/>
</dbReference>
<keyword evidence="1" id="KW-0238">DNA-binding</keyword>
<dbReference type="InterPro" id="IPR010982">
    <property type="entry name" value="Lambda_DNA-bd_dom_sf"/>
</dbReference>
<dbReference type="GO" id="GO:0003677">
    <property type="term" value="F:DNA binding"/>
    <property type="evidence" value="ECO:0007669"/>
    <property type="project" value="UniProtKB-KW"/>
</dbReference>